<keyword evidence="1" id="KW-0805">Transcription regulation</keyword>
<dbReference type="PANTHER" id="PTHR43280:SF2">
    <property type="entry name" value="HTH-TYPE TRANSCRIPTIONAL REGULATOR EXSA"/>
    <property type="match status" value="1"/>
</dbReference>
<evidence type="ECO:0000259" key="4">
    <source>
        <dbReference type="PROSITE" id="PS01124"/>
    </source>
</evidence>
<dbReference type="Gene3D" id="3.40.50.880">
    <property type="match status" value="1"/>
</dbReference>
<evidence type="ECO:0000313" key="6">
    <source>
        <dbReference type="Proteomes" id="UP000288178"/>
    </source>
</evidence>
<comment type="caution">
    <text evidence="5">The sequence shown here is derived from an EMBL/GenBank/DDBJ whole genome shotgun (WGS) entry which is preliminary data.</text>
</comment>
<organism evidence="5 6">
    <name type="scientific">Rubrivivax albus</name>
    <dbReference type="NCBI Taxonomy" id="2499835"/>
    <lineage>
        <taxon>Bacteria</taxon>
        <taxon>Pseudomonadati</taxon>
        <taxon>Pseudomonadota</taxon>
        <taxon>Betaproteobacteria</taxon>
        <taxon>Burkholderiales</taxon>
        <taxon>Sphaerotilaceae</taxon>
        <taxon>Rubrivivax</taxon>
    </lineage>
</organism>
<reference evidence="5 6" key="1">
    <citation type="submission" date="2019-01" db="EMBL/GenBank/DDBJ databases">
        <authorList>
            <person name="Chen W.-M."/>
        </authorList>
    </citation>
    <scope>NUCLEOTIDE SEQUENCE [LARGE SCALE GENOMIC DNA]</scope>
    <source>
        <strain evidence="5 6">ICH-3</strain>
    </source>
</reference>
<dbReference type="Proteomes" id="UP000288178">
    <property type="component" value="Unassembled WGS sequence"/>
</dbReference>
<feature type="domain" description="HTH araC/xylS-type" evidence="4">
    <location>
        <begin position="225"/>
        <end position="323"/>
    </location>
</feature>
<name>A0A3S2TQZ2_9BURK</name>
<keyword evidence="2" id="KW-0238">DNA-binding</keyword>
<evidence type="ECO:0000256" key="2">
    <source>
        <dbReference type="ARBA" id="ARBA00023125"/>
    </source>
</evidence>
<dbReference type="AlphaFoldDB" id="A0A3S2TQZ2"/>
<evidence type="ECO:0000256" key="1">
    <source>
        <dbReference type="ARBA" id="ARBA00023015"/>
    </source>
</evidence>
<dbReference type="SUPFAM" id="SSF52317">
    <property type="entry name" value="Class I glutamine amidotransferase-like"/>
    <property type="match status" value="1"/>
</dbReference>
<dbReference type="GO" id="GO:0043565">
    <property type="term" value="F:sequence-specific DNA binding"/>
    <property type="evidence" value="ECO:0007669"/>
    <property type="project" value="InterPro"/>
</dbReference>
<dbReference type="GO" id="GO:0003700">
    <property type="term" value="F:DNA-binding transcription factor activity"/>
    <property type="evidence" value="ECO:0007669"/>
    <property type="project" value="InterPro"/>
</dbReference>
<dbReference type="Gene3D" id="1.10.10.60">
    <property type="entry name" value="Homeodomain-like"/>
    <property type="match status" value="1"/>
</dbReference>
<evidence type="ECO:0000256" key="3">
    <source>
        <dbReference type="ARBA" id="ARBA00023163"/>
    </source>
</evidence>
<dbReference type="SUPFAM" id="SSF46689">
    <property type="entry name" value="Homeodomain-like"/>
    <property type="match status" value="2"/>
</dbReference>
<dbReference type="Pfam" id="PF12833">
    <property type="entry name" value="HTH_18"/>
    <property type="match status" value="1"/>
</dbReference>
<dbReference type="PANTHER" id="PTHR43280">
    <property type="entry name" value="ARAC-FAMILY TRANSCRIPTIONAL REGULATOR"/>
    <property type="match status" value="1"/>
</dbReference>
<dbReference type="OrthoDB" id="6146868at2"/>
<evidence type="ECO:0000313" key="5">
    <source>
        <dbReference type="EMBL" id="RVT51542.1"/>
    </source>
</evidence>
<protein>
    <submittedName>
        <fullName evidence="5">Helix-turn-helix domain-containing protein</fullName>
    </submittedName>
</protein>
<dbReference type="InterPro" id="IPR009057">
    <property type="entry name" value="Homeodomain-like_sf"/>
</dbReference>
<dbReference type="EMBL" id="SACT01000003">
    <property type="protein sequence ID" value="RVT51542.1"/>
    <property type="molecule type" value="Genomic_DNA"/>
</dbReference>
<dbReference type="SMART" id="SM00342">
    <property type="entry name" value="HTH_ARAC"/>
    <property type="match status" value="1"/>
</dbReference>
<gene>
    <name evidence="5" type="ORF">ENE75_12025</name>
</gene>
<proteinExistence type="predicted"/>
<keyword evidence="6" id="KW-1185">Reference proteome</keyword>
<dbReference type="InterPro" id="IPR029062">
    <property type="entry name" value="Class_I_gatase-like"/>
</dbReference>
<dbReference type="PROSITE" id="PS01124">
    <property type="entry name" value="HTH_ARAC_FAMILY_2"/>
    <property type="match status" value="1"/>
</dbReference>
<dbReference type="RefSeq" id="WP_128198543.1">
    <property type="nucleotide sequence ID" value="NZ_SACT01000003.1"/>
</dbReference>
<keyword evidence="3" id="KW-0804">Transcription</keyword>
<accession>A0A3S2TQZ2</accession>
<dbReference type="InterPro" id="IPR018060">
    <property type="entry name" value="HTH_AraC"/>
</dbReference>
<sequence>MHRARPAPLIVEILVLEDGLEAPGAAVVDALKLVNHLAATRGGRRPPCTWRWTASDGQAVRRAGAPPRTRGRADLVVVGGWLARNGPHLDQLVRRDGSVGDRVAAVHAAGGQVLALYTGVALLGAAGLLQGRRAVTPWPFAASMQRHAPGLLPAEDAAWAECEGIWTADSPTLATELLLRALHASGLQDLAESGRSVLLHAPQRQRLAQAIAQGSGTRVAPGSLERARRWLEDHLHEPYSLAATARAANTSGRSLLRHFRATFERTPLQMLHELRVTQARMLLETTYLPLETIAERCGWRDPAMLRTVFQRLTGQSPAHYRERHRLRSERRQWGRDIAR</sequence>